<dbReference type="PANTHER" id="PTHR21725:SF1">
    <property type="entry name" value="E3 UBIQUITIN-PROTEIN LIGASE UBR4"/>
    <property type="match status" value="1"/>
</dbReference>
<evidence type="ECO:0000313" key="4">
    <source>
        <dbReference type="Proteomes" id="UP000324832"/>
    </source>
</evidence>
<keyword evidence="4" id="KW-1185">Reference proteome</keyword>
<evidence type="ECO:0000313" key="3">
    <source>
        <dbReference type="EMBL" id="VVD06110.1"/>
    </source>
</evidence>
<dbReference type="InterPro" id="IPR045841">
    <property type="entry name" value="E3_UBR4_N"/>
</dbReference>
<proteinExistence type="predicted"/>
<sequence>MCGNFNGIIKLYNKKLQFSWKSNGLQIFCKMAASGITTIEWSTNVKPILTSVFGQFFDKNDALEIIQAIIKSENEFQNHDDAHDLFYTCFACLSAHFISINTNTNNIPADQLSTAQDAFRIILQQILKKLSEAGSSQDDTSNTGANVSVKQLLLPIVGLCGIEGGGYPPSDLVILTSLLKIAKLPTHLNSENQSMKTSVISSPITSLASQTSTSEKQQPTTAQKRSDALLEQLTMPLRSQVISVASTPIAPAVAMSPGSKDSLESGKEGSAAQQTIDMKKWVASTCASLLVELRAGSVVLKVCQTLPCLQRYINRWQAAKESNMAPQFISDASLLHFLVNEVHVCQLAVSLPCLEPFTPERITILSDMSTAWLFEQQTATLVESALNLYNTVGDTFKQSTRAGGYVYQNHLMIGAWVLICGLHHALGGAPGSAASAKGPAKAAFRPYNLTKIGALLADARLEAAADPASSPSPAPSPAPADMLVALGVVCYRKATNLKRAVVQKQNQDADPERSDSTSTLVAPDADSGLTRPGASDASDANDNVRTAQGIVPDKAEPYSLKGSFCVQYISLATEVFSLLTTELLSGGAERLGAGALLLHEAHLAVLAALARDLDRETARTDTGTISPCFGPRLGALYSAFSSALVRYLHNLSSSPAFVSQQPALQHQLVGPRVLKLVGGMVLSKAAADRENTILMMWHKLINTLQECALTSQPSPDHDYEDLNVEHAQMMVYLFRSLTLMLKKSVLLMTSNAIIKIVETLSISDRKRAMNLAPHQLMLTTRLMLILEYLMKHLYDAPQTLLQQIEWNLVIAPGLAQPSSDSSCNEVHVTDNGQIKSRIYCEVPFIEQAYRKLSQDDTSMRPKFYALTTAKINNQENPKFDGLACNFVLGTPHKLKYPLLVDALLALLHAAGVCDAAATARAIVYQLLGCRLVISMPPATPHMDKLQLGITAILPAPLPLYAIVWVPRADSKKLFYPWFKDALVKQGMYTQYAETLLDDVTLSCDNIKYSAWLASQTIQHLKENMLPSGLPSLLDVISCDSALTRLKVCLMDASSSTDAHPFLSHLLELLEIILDCCRTPRIPCNTNMLHTHYEFLRSICKNDTDKCSEFRIWNV</sequence>
<name>A0A5E4R8H6_9NEOP</name>
<dbReference type="PANTHER" id="PTHR21725">
    <property type="entry name" value="E3 UBIQUITIN-PROTEIN LIGASE UBR4"/>
    <property type="match status" value="1"/>
</dbReference>
<dbReference type="Proteomes" id="UP000324832">
    <property type="component" value="Unassembled WGS sequence"/>
</dbReference>
<feature type="domain" description="E3 ubiquitin-protein ligase UBR4 N-terminal" evidence="2">
    <location>
        <begin position="374"/>
        <end position="440"/>
    </location>
</feature>
<feature type="compositionally biased region" description="Polar residues" evidence="1">
    <location>
        <begin position="206"/>
        <end position="223"/>
    </location>
</feature>
<organism evidence="3 4">
    <name type="scientific">Leptidea sinapis</name>
    <dbReference type="NCBI Taxonomy" id="189913"/>
    <lineage>
        <taxon>Eukaryota</taxon>
        <taxon>Metazoa</taxon>
        <taxon>Ecdysozoa</taxon>
        <taxon>Arthropoda</taxon>
        <taxon>Hexapoda</taxon>
        <taxon>Insecta</taxon>
        <taxon>Pterygota</taxon>
        <taxon>Neoptera</taxon>
        <taxon>Endopterygota</taxon>
        <taxon>Lepidoptera</taxon>
        <taxon>Glossata</taxon>
        <taxon>Ditrysia</taxon>
        <taxon>Papilionoidea</taxon>
        <taxon>Pieridae</taxon>
        <taxon>Dismorphiinae</taxon>
        <taxon>Leptidea</taxon>
    </lineage>
</organism>
<feature type="region of interest" description="Disordered" evidence="1">
    <location>
        <begin position="206"/>
        <end position="225"/>
    </location>
</feature>
<reference evidence="3 4" key="1">
    <citation type="submission" date="2017-07" db="EMBL/GenBank/DDBJ databases">
        <authorList>
            <person name="Talla V."/>
            <person name="Backstrom N."/>
        </authorList>
    </citation>
    <scope>NUCLEOTIDE SEQUENCE [LARGE SCALE GENOMIC DNA]</scope>
</reference>
<dbReference type="AlphaFoldDB" id="A0A5E4R8H6"/>
<protein>
    <recommendedName>
        <fullName evidence="2">E3 ubiquitin-protein ligase UBR4 N-terminal domain-containing protein</fullName>
    </recommendedName>
</protein>
<feature type="domain" description="E3 ubiquitin-protein ligase UBR4 N-terminal" evidence="2">
    <location>
        <begin position="549"/>
        <end position="1054"/>
    </location>
</feature>
<dbReference type="EMBL" id="FZQP02007080">
    <property type="protein sequence ID" value="VVD06110.1"/>
    <property type="molecule type" value="Genomic_DNA"/>
</dbReference>
<dbReference type="Pfam" id="PF19423">
    <property type="entry name" value="E3_UBR4_N"/>
    <property type="match status" value="3"/>
</dbReference>
<evidence type="ECO:0000256" key="1">
    <source>
        <dbReference type="SAM" id="MobiDB-lite"/>
    </source>
</evidence>
<feature type="domain" description="E3 ubiquitin-protein ligase UBR4 N-terminal" evidence="2">
    <location>
        <begin position="83"/>
        <end position="371"/>
    </location>
</feature>
<dbReference type="InterPro" id="IPR045189">
    <property type="entry name" value="UBR4-like"/>
</dbReference>
<gene>
    <name evidence="3" type="ORF">LSINAPIS_LOCUS15528</name>
</gene>
<feature type="region of interest" description="Disordered" evidence="1">
    <location>
        <begin position="502"/>
        <end position="544"/>
    </location>
</feature>
<evidence type="ECO:0000259" key="2">
    <source>
        <dbReference type="Pfam" id="PF19423"/>
    </source>
</evidence>
<accession>A0A5E4R8H6</accession>